<evidence type="ECO:0000313" key="2">
    <source>
        <dbReference type="EMBL" id="EXZ44247.1"/>
    </source>
</evidence>
<accession>A0A015ZIN5</accession>
<name>A0A015ZIN5_BACFG</name>
<feature type="transmembrane region" description="Helical" evidence="1">
    <location>
        <begin position="44"/>
        <end position="63"/>
    </location>
</feature>
<protein>
    <submittedName>
        <fullName evidence="2">Putative membrane protein</fullName>
    </submittedName>
</protein>
<reference evidence="2 3" key="1">
    <citation type="submission" date="2014-02" db="EMBL/GenBank/DDBJ databases">
        <authorList>
            <person name="Sears C."/>
            <person name="Carroll K."/>
            <person name="Sack B.R."/>
            <person name="Qadri F."/>
            <person name="Myers L.L."/>
            <person name="Chung G.-T."/>
            <person name="Escheverria P."/>
            <person name="Fraser C.M."/>
            <person name="Sadzewicz L."/>
            <person name="Shefchek K.A."/>
            <person name="Tallon L."/>
            <person name="Das S.P."/>
            <person name="Daugherty S."/>
            <person name="Mongodin E.F."/>
        </authorList>
    </citation>
    <scope>NUCLEOTIDE SEQUENCE [LARGE SCALE GENOMIC DNA]</scope>
    <source>
        <strain evidence="2 3">2-F-2 #4</strain>
    </source>
</reference>
<feature type="transmembrane region" description="Helical" evidence="1">
    <location>
        <begin position="6"/>
        <end position="32"/>
    </location>
</feature>
<dbReference type="EMBL" id="JGDM01000066">
    <property type="protein sequence ID" value="EXZ44247.1"/>
    <property type="molecule type" value="Genomic_DNA"/>
</dbReference>
<dbReference type="AlphaFoldDB" id="A0A015ZIN5"/>
<keyword evidence="1" id="KW-1133">Transmembrane helix</keyword>
<dbReference type="Proteomes" id="UP000022272">
    <property type="component" value="Unassembled WGS sequence"/>
</dbReference>
<dbReference type="PATRIC" id="fig|1339280.3.peg.2426"/>
<gene>
    <name evidence="2" type="ORF">M076_2548</name>
</gene>
<proteinExistence type="predicted"/>
<keyword evidence="1" id="KW-0812">Transmembrane</keyword>
<sequence length="70" mass="8415">MFELLLIIYLLPVLIIGMLFLKLVFWLFRIAIRLAVWLVKKTFIIIWKLIVLVFAIIIGREIMTWNQPDK</sequence>
<dbReference type="RefSeq" id="WP_005815539.1">
    <property type="nucleotide sequence ID" value="NZ_JGDM01000066.1"/>
</dbReference>
<evidence type="ECO:0000256" key="1">
    <source>
        <dbReference type="SAM" id="Phobius"/>
    </source>
</evidence>
<comment type="caution">
    <text evidence="2">The sequence shown here is derived from an EMBL/GenBank/DDBJ whole genome shotgun (WGS) entry which is preliminary data.</text>
</comment>
<organism evidence="2 3">
    <name type="scientific">Bacteroides fragilis str. 2-F-2 #4</name>
    <dbReference type="NCBI Taxonomy" id="1339280"/>
    <lineage>
        <taxon>Bacteria</taxon>
        <taxon>Pseudomonadati</taxon>
        <taxon>Bacteroidota</taxon>
        <taxon>Bacteroidia</taxon>
        <taxon>Bacteroidales</taxon>
        <taxon>Bacteroidaceae</taxon>
        <taxon>Bacteroides</taxon>
    </lineage>
</organism>
<evidence type="ECO:0000313" key="3">
    <source>
        <dbReference type="Proteomes" id="UP000022272"/>
    </source>
</evidence>
<keyword evidence="1" id="KW-0472">Membrane</keyword>